<proteinExistence type="predicted"/>
<sequence length="377" mass="44215">MFHDALQSGIVEVTDFPQKVLHCFQWGLQNLSCFGQNLQTSTFIWENFFAVWITISGLVLFLFLIGNMQTYLQSKTIRSEEMRLKRREIEQWMSFGKLSENLQQQVKKHQRYIWRETNGVDVDNLLNNLPKDLRMNIKRELCSELLKKVEEFKKLNEKILDALCDCVKPAFYIERTHIICEGDPIDELLFIVHGKLWTYTSKAKTISSSSAYHLKDGDFCGEELIAWALDEPLSSNLPMSTRTIQALTKVEAFALLANDLKNVYKLFKRLNRTQLQHAFRYYSEHWRTWAACRIQAAWRCYTEKMREKSVTTERNRQDDWPKTGWITSNSGASIHTSKFTLNSLFVNRCNGYERITQIIPPTRRPALIKNYSLVRSL</sequence>
<accession>A0ACC1BM80</accession>
<protein>
    <submittedName>
        <fullName evidence="1">Uncharacterized protein</fullName>
    </submittedName>
</protein>
<organism evidence="1 2">
    <name type="scientific">Pistacia atlantica</name>
    <dbReference type="NCBI Taxonomy" id="434234"/>
    <lineage>
        <taxon>Eukaryota</taxon>
        <taxon>Viridiplantae</taxon>
        <taxon>Streptophyta</taxon>
        <taxon>Embryophyta</taxon>
        <taxon>Tracheophyta</taxon>
        <taxon>Spermatophyta</taxon>
        <taxon>Magnoliopsida</taxon>
        <taxon>eudicotyledons</taxon>
        <taxon>Gunneridae</taxon>
        <taxon>Pentapetalae</taxon>
        <taxon>rosids</taxon>
        <taxon>malvids</taxon>
        <taxon>Sapindales</taxon>
        <taxon>Anacardiaceae</taxon>
        <taxon>Pistacia</taxon>
    </lineage>
</organism>
<evidence type="ECO:0000313" key="2">
    <source>
        <dbReference type="Proteomes" id="UP001164250"/>
    </source>
</evidence>
<evidence type="ECO:0000313" key="1">
    <source>
        <dbReference type="EMBL" id="KAJ0099968.1"/>
    </source>
</evidence>
<gene>
    <name evidence="1" type="ORF">Patl1_20331</name>
</gene>
<dbReference type="EMBL" id="CM047900">
    <property type="protein sequence ID" value="KAJ0099968.1"/>
    <property type="molecule type" value="Genomic_DNA"/>
</dbReference>
<comment type="caution">
    <text evidence="1">The sequence shown here is derived from an EMBL/GenBank/DDBJ whole genome shotgun (WGS) entry which is preliminary data.</text>
</comment>
<name>A0ACC1BM80_9ROSI</name>
<reference evidence="2" key="1">
    <citation type="journal article" date="2023" name="G3 (Bethesda)">
        <title>Genome assembly and association tests identify interacting loci associated with vigor, precocity, and sex in interspecific pistachio rootstocks.</title>
        <authorList>
            <person name="Palmer W."/>
            <person name="Jacygrad E."/>
            <person name="Sagayaradj S."/>
            <person name="Cavanaugh K."/>
            <person name="Han R."/>
            <person name="Bertier L."/>
            <person name="Beede B."/>
            <person name="Kafkas S."/>
            <person name="Golino D."/>
            <person name="Preece J."/>
            <person name="Michelmore R."/>
        </authorList>
    </citation>
    <scope>NUCLEOTIDE SEQUENCE [LARGE SCALE GENOMIC DNA]</scope>
</reference>
<keyword evidence="2" id="KW-1185">Reference proteome</keyword>
<dbReference type="Proteomes" id="UP001164250">
    <property type="component" value="Chromosome 4"/>
</dbReference>